<organism evidence="2 3">
    <name type="scientific">Pseudomonas graminis</name>
    <dbReference type="NCBI Taxonomy" id="158627"/>
    <lineage>
        <taxon>Bacteria</taxon>
        <taxon>Pseudomonadati</taxon>
        <taxon>Pseudomonadota</taxon>
        <taxon>Gammaproteobacteria</taxon>
        <taxon>Pseudomonadales</taxon>
        <taxon>Pseudomonadaceae</taxon>
        <taxon>Pseudomonas</taxon>
    </lineage>
</organism>
<gene>
    <name evidence="2" type="ORF">SAMN05216197_14813</name>
</gene>
<dbReference type="RefSeq" id="WP_074892872.1">
    <property type="nucleotide sequence ID" value="NZ_FOHW01000048.1"/>
</dbReference>
<reference evidence="2 3" key="1">
    <citation type="submission" date="2016-10" db="EMBL/GenBank/DDBJ databases">
        <authorList>
            <person name="de Groot N.N."/>
        </authorList>
    </citation>
    <scope>NUCLEOTIDE SEQUENCE [LARGE SCALE GENOMIC DNA]</scope>
    <source>
        <strain evidence="2 3">DSM 11363</strain>
    </source>
</reference>
<dbReference type="InterPro" id="IPR038610">
    <property type="entry name" value="FliK-like_C_sf"/>
</dbReference>
<evidence type="ECO:0000259" key="1">
    <source>
        <dbReference type="Pfam" id="PF02120"/>
    </source>
</evidence>
<name>A0A1I0J5K7_9PSED</name>
<accession>A0A1I0J5K7</accession>
<dbReference type="InterPro" id="IPR021136">
    <property type="entry name" value="Flagellar_hook_control-like_C"/>
</dbReference>
<proteinExistence type="predicted"/>
<evidence type="ECO:0000313" key="3">
    <source>
        <dbReference type="Proteomes" id="UP000182332"/>
    </source>
</evidence>
<feature type="domain" description="Flagellar hook-length control protein-like C-terminal" evidence="1">
    <location>
        <begin position="450"/>
        <end position="529"/>
    </location>
</feature>
<dbReference type="OrthoDB" id="6113047at2"/>
<sequence>MTGDIPNLAPVTVATALLRAGVPAGEVLKLMEPREGLLNSGQVASAEVVSLKQLGQDFQLLLKLTMDNGRQTTLPVSSSLPLTPGTSVNVAQGSADTLTISVQDLQKAATNSLTSIDTRQLPAGTLVQGKVLTTQVAAQNVAQLAGQSPGQSSGGAQLTNYRSIVILLNTALAGTSLTVDSPQPLRVGSLLSAQVQNSQALNFVALPNRLDELALAQQLSTQQSRQGSLQGLIAALQNMPPPAADGDNLSPALRASIVQLLADLPDVPQMTTSKGVAQALNASGLFMESRLLAGLNPTLVPDMKANLLRLVTQLLPGLPGNVSYDAAAAGNTLARAMPSVLRSAFGTLGLVAPPSDPINFPLPPRTLGHPQSKDDLEMLLKLAAGAISRLQSHQLGGLEQTRTHADGTQVTTWQLEIPMRNAHDIVPLQVKVQREDTPERDEHADAPAQEAREREKLWRLELAFDLEPLGPLHVQAQLIAGSIASQLWAEREGSAELISSELGNLRERLVACGLNVKELECNRGVPPQGPRAVLEQRWIDENA</sequence>
<protein>
    <submittedName>
        <fullName evidence="2">Hook-length control protein FliK</fullName>
    </submittedName>
</protein>
<evidence type="ECO:0000313" key="2">
    <source>
        <dbReference type="EMBL" id="SEU05105.1"/>
    </source>
</evidence>
<dbReference type="Pfam" id="PF02120">
    <property type="entry name" value="Flg_hook"/>
    <property type="match status" value="1"/>
</dbReference>
<dbReference type="Proteomes" id="UP000182332">
    <property type="component" value="Unassembled WGS sequence"/>
</dbReference>
<dbReference type="Gene3D" id="3.30.750.140">
    <property type="match status" value="1"/>
</dbReference>
<dbReference type="EMBL" id="FOHW01000048">
    <property type="protein sequence ID" value="SEU05105.1"/>
    <property type="molecule type" value="Genomic_DNA"/>
</dbReference>
<dbReference type="AlphaFoldDB" id="A0A1I0J5K7"/>